<evidence type="ECO:0000256" key="1">
    <source>
        <dbReference type="ARBA" id="ARBA00004304"/>
    </source>
</evidence>
<keyword evidence="17" id="KW-0968">Cytoplasmic vesicle</keyword>
<evidence type="ECO:0000256" key="5">
    <source>
        <dbReference type="ARBA" id="ARBA00005363"/>
    </source>
</evidence>
<dbReference type="EMBL" id="JBAMIC010000001">
    <property type="protein sequence ID" value="KAK7116229.1"/>
    <property type="molecule type" value="Genomic_DNA"/>
</dbReference>
<evidence type="ECO:0000256" key="10">
    <source>
        <dbReference type="ARBA" id="ARBA00022927"/>
    </source>
</evidence>
<dbReference type="PANTHER" id="PTHR15071:SF0">
    <property type="entry name" value="MANNOSE 6-PHOSPHATE RECEPTOR-LIKE PROTEIN 1"/>
    <property type="match status" value="1"/>
</dbReference>
<dbReference type="GO" id="GO:0015031">
    <property type="term" value="P:protein transport"/>
    <property type="evidence" value="ECO:0007669"/>
    <property type="project" value="UniProtKB-KW"/>
</dbReference>
<dbReference type="GO" id="GO:0034045">
    <property type="term" value="C:phagophore assembly site membrane"/>
    <property type="evidence" value="ECO:0007669"/>
    <property type="project" value="UniProtKB-SubCell"/>
</dbReference>
<proteinExistence type="inferred from homology"/>
<sequence length="277" mass="30140">MADDGAELGRLVFLFSFLSIALGTTVSPIELCGAPNYDVWNLTSKMWKFSSPKEFCLMPRTENTTVDACEITMAFCQPVNIPLNCANAAVCESYSSSNDTFNLATYVNNPFNTTALPMGEGFGTNYGSGEIYNTTNTTCTLRTVMTFVCNASASWDISQKNEPFLSVPVKPSINFTQGPKLCTYSIKFDFAGACPVSPPGGPVSQLSAGSVLLLIFFVSLIMYFVLGCFINIVRGKVGQDIIPHQTFWTALPVYIMDGIQFALTCGEKRTSSSYQSI</sequence>
<keyword evidence="10" id="KW-0653">Protein transport</keyword>
<keyword evidence="13" id="KW-0333">Golgi apparatus</keyword>
<dbReference type="GO" id="GO:0005802">
    <property type="term" value="C:trans-Golgi network"/>
    <property type="evidence" value="ECO:0007669"/>
    <property type="project" value="TreeGrafter"/>
</dbReference>
<organism evidence="21 22">
    <name type="scientific">Littorina saxatilis</name>
    <dbReference type="NCBI Taxonomy" id="31220"/>
    <lineage>
        <taxon>Eukaryota</taxon>
        <taxon>Metazoa</taxon>
        <taxon>Spiralia</taxon>
        <taxon>Lophotrochozoa</taxon>
        <taxon>Mollusca</taxon>
        <taxon>Gastropoda</taxon>
        <taxon>Caenogastropoda</taxon>
        <taxon>Littorinimorpha</taxon>
        <taxon>Littorinoidea</taxon>
        <taxon>Littorinidae</taxon>
        <taxon>Littorina</taxon>
    </lineage>
</organism>
<dbReference type="InterPro" id="IPR009011">
    <property type="entry name" value="Man6P_isomerase_rcpt-bd_dom_sf"/>
</dbReference>
<keyword evidence="12" id="KW-0072">Autophagy</keyword>
<dbReference type="SUPFAM" id="SSF50911">
    <property type="entry name" value="Mannose 6-phosphate receptor domain"/>
    <property type="match status" value="1"/>
</dbReference>
<comment type="similarity">
    <text evidence="5">Belongs to the ATG27 family.</text>
</comment>
<evidence type="ECO:0000256" key="7">
    <source>
        <dbReference type="ARBA" id="ARBA00022448"/>
    </source>
</evidence>
<keyword evidence="22" id="KW-1185">Reference proteome</keyword>
<evidence type="ECO:0000256" key="19">
    <source>
        <dbReference type="SAM" id="SignalP"/>
    </source>
</evidence>
<feature type="domain" description="MRH" evidence="20">
    <location>
        <begin position="30"/>
        <end position="196"/>
    </location>
</feature>
<dbReference type="InterPro" id="IPR018939">
    <property type="entry name" value="Autophagy-rel_prot_27"/>
</dbReference>
<protein>
    <recommendedName>
        <fullName evidence="6">Autophagy-related protein 27</fullName>
    </recommendedName>
</protein>
<evidence type="ECO:0000256" key="17">
    <source>
        <dbReference type="ARBA" id="ARBA00023329"/>
    </source>
</evidence>
<dbReference type="GO" id="GO:0031966">
    <property type="term" value="C:mitochondrial membrane"/>
    <property type="evidence" value="ECO:0007669"/>
    <property type="project" value="UniProtKB-SubCell"/>
</dbReference>
<evidence type="ECO:0000256" key="16">
    <source>
        <dbReference type="ARBA" id="ARBA00023157"/>
    </source>
</evidence>
<comment type="caution">
    <text evidence="21">The sequence shown here is derived from an EMBL/GenBank/DDBJ whole genome shotgun (WGS) entry which is preliminary data.</text>
</comment>
<evidence type="ECO:0000256" key="4">
    <source>
        <dbReference type="ARBA" id="ARBA00004472"/>
    </source>
</evidence>
<keyword evidence="14" id="KW-0496">Mitochondrion</keyword>
<dbReference type="Proteomes" id="UP001374579">
    <property type="component" value="Unassembled WGS sequence"/>
</dbReference>
<evidence type="ECO:0000256" key="13">
    <source>
        <dbReference type="ARBA" id="ARBA00023034"/>
    </source>
</evidence>
<dbReference type="GO" id="GO:0000139">
    <property type="term" value="C:Golgi membrane"/>
    <property type="evidence" value="ECO:0007669"/>
    <property type="project" value="UniProtKB-SubCell"/>
</dbReference>
<feature type="signal peptide" evidence="19">
    <location>
        <begin position="1"/>
        <end position="23"/>
    </location>
</feature>
<keyword evidence="16" id="KW-1015">Disulfide bond</keyword>
<accession>A0AAN9C3Y4</accession>
<evidence type="ECO:0000256" key="3">
    <source>
        <dbReference type="ARBA" id="ARBA00004394"/>
    </source>
</evidence>
<evidence type="ECO:0000256" key="15">
    <source>
        <dbReference type="ARBA" id="ARBA00023136"/>
    </source>
</evidence>
<evidence type="ECO:0000256" key="11">
    <source>
        <dbReference type="ARBA" id="ARBA00022989"/>
    </source>
</evidence>
<keyword evidence="11 18" id="KW-1133">Transmembrane helix</keyword>
<evidence type="ECO:0000256" key="14">
    <source>
        <dbReference type="ARBA" id="ARBA00023128"/>
    </source>
</evidence>
<dbReference type="PANTHER" id="PTHR15071">
    <property type="entry name" value="MANNOSE-6-PHOSPHATE RECEPTOR FAMILY MEMBER"/>
    <property type="match status" value="1"/>
</dbReference>
<keyword evidence="8 18" id="KW-0812">Transmembrane</keyword>
<dbReference type="GO" id="GO:0010008">
    <property type="term" value="C:endosome membrane"/>
    <property type="evidence" value="ECO:0007669"/>
    <property type="project" value="UniProtKB-SubCell"/>
</dbReference>
<name>A0AAN9C3Y4_9CAEN</name>
<dbReference type="GO" id="GO:0006914">
    <property type="term" value="P:autophagy"/>
    <property type="evidence" value="ECO:0007669"/>
    <property type="project" value="UniProtKB-KW"/>
</dbReference>
<dbReference type="InterPro" id="IPR044865">
    <property type="entry name" value="MRH_dom"/>
</dbReference>
<evidence type="ECO:0000256" key="2">
    <source>
        <dbReference type="ARBA" id="ARBA00004358"/>
    </source>
</evidence>
<dbReference type="Gene3D" id="2.70.130.10">
    <property type="entry name" value="Mannose-6-phosphate receptor binding domain"/>
    <property type="match status" value="1"/>
</dbReference>
<evidence type="ECO:0000259" key="20">
    <source>
        <dbReference type="PROSITE" id="PS51914"/>
    </source>
</evidence>
<evidence type="ECO:0000256" key="8">
    <source>
        <dbReference type="ARBA" id="ARBA00022692"/>
    </source>
</evidence>
<evidence type="ECO:0000256" key="6">
    <source>
        <dbReference type="ARBA" id="ARBA00013776"/>
    </source>
</evidence>
<feature type="chain" id="PRO_5042817815" description="Autophagy-related protein 27" evidence="19">
    <location>
        <begin position="24"/>
        <end position="277"/>
    </location>
</feature>
<reference evidence="21 22" key="1">
    <citation type="submission" date="2024-02" db="EMBL/GenBank/DDBJ databases">
        <title>Chromosome-scale genome assembly of the rough periwinkle Littorina saxatilis.</title>
        <authorList>
            <person name="De Jode A."/>
            <person name="Faria R."/>
            <person name="Formenti G."/>
            <person name="Sims Y."/>
            <person name="Smith T.P."/>
            <person name="Tracey A."/>
            <person name="Wood J.M.D."/>
            <person name="Zagrodzka Z.B."/>
            <person name="Johannesson K."/>
            <person name="Butlin R.K."/>
            <person name="Leder E.H."/>
        </authorList>
    </citation>
    <scope>NUCLEOTIDE SEQUENCE [LARGE SCALE GENOMIC DNA]</scope>
    <source>
        <strain evidence="21">Snail1</strain>
        <tissue evidence="21">Muscle</tissue>
    </source>
</reference>
<comment type="subcellular location">
    <subcellularLocation>
        <location evidence="2">Cytoplasmic vesicle membrane</location>
        <topology evidence="2">Single-pass type I membrane protein</topology>
    </subcellularLocation>
    <subcellularLocation>
        <location evidence="3">Golgi apparatus membrane</location>
    </subcellularLocation>
    <subcellularLocation>
        <location evidence="1">Mitochondrion membrane</location>
        <topology evidence="1">Single-pass membrane protein</topology>
    </subcellularLocation>
    <subcellularLocation>
        <location evidence="4">Preautophagosomal structure membrane</location>
        <topology evidence="4">Single-pass type I membrane protein</topology>
    </subcellularLocation>
</comment>
<evidence type="ECO:0000256" key="9">
    <source>
        <dbReference type="ARBA" id="ARBA00022729"/>
    </source>
</evidence>
<evidence type="ECO:0000256" key="18">
    <source>
        <dbReference type="SAM" id="Phobius"/>
    </source>
</evidence>
<gene>
    <name evidence="21" type="ORF">V1264_001948</name>
</gene>
<dbReference type="PROSITE" id="PS51914">
    <property type="entry name" value="MRH"/>
    <property type="match status" value="1"/>
</dbReference>
<keyword evidence="7" id="KW-0813">Transport</keyword>
<evidence type="ECO:0000313" key="21">
    <source>
        <dbReference type="EMBL" id="KAK7116229.1"/>
    </source>
</evidence>
<keyword evidence="15 18" id="KW-0472">Membrane</keyword>
<evidence type="ECO:0000256" key="12">
    <source>
        <dbReference type="ARBA" id="ARBA00023006"/>
    </source>
</evidence>
<keyword evidence="9 19" id="KW-0732">Signal</keyword>
<feature type="transmembrane region" description="Helical" evidence="18">
    <location>
        <begin position="211"/>
        <end position="233"/>
    </location>
</feature>
<evidence type="ECO:0000313" key="22">
    <source>
        <dbReference type="Proteomes" id="UP001374579"/>
    </source>
</evidence>
<dbReference type="Pfam" id="PF09451">
    <property type="entry name" value="ATG27"/>
    <property type="match status" value="1"/>
</dbReference>
<dbReference type="AlphaFoldDB" id="A0AAN9C3Y4"/>